<dbReference type="EMBL" id="JAZDWU010000005">
    <property type="protein sequence ID" value="KAL0001811.1"/>
    <property type="molecule type" value="Genomic_DNA"/>
</dbReference>
<proteinExistence type="predicted"/>
<reference evidence="2 3" key="1">
    <citation type="submission" date="2024-01" db="EMBL/GenBank/DDBJ databases">
        <title>A telomere-to-telomere, gap-free genome of sweet tea (Lithocarpus litseifolius).</title>
        <authorList>
            <person name="Zhou J."/>
        </authorList>
    </citation>
    <scope>NUCLEOTIDE SEQUENCE [LARGE SCALE GENOMIC DNA]</scope>
    <source>
        <strain evidence="2">Zhou-2022a</strain>
        <tissue evidence="2">Leaf</tissue>
    </source>
</reference>
<feature type="region of interest" description="Disordered" evidence="1">
    <location>
        <begin position="94"/>
        <end position="124"/>
    </location>
</feature>
<organism evidence="2 3">
    <name type="scientific">Lithocarpus litseifolius</name>
    <dbReference type="NCBI Taxonomy" id="425828"/>
    <lineage>
        <taxon>Eukaryota</taxon>
        <taxon>Viridiplantae</taxon>
        <taxon>Streptophyta</taxon>
        <taxon>Embryophyta</taxon>
        <taxon>Tracheophyta</taxon>
        <taxon>Spermatophyta</taxon>
        <taxon>Magnoliopsida</taxon>
        <taxon>eudicotyledons</taxon>
        <taxon>Gunneridae</taxon>
        <taxon>Pentapetalae</taxon>
        <taxon>rosids</taxon>
        <taxon>fabids</taxon>
        <taxon>Fagales</taxon>
        <taxon>Fagaceae</taxon>
        <taxon>Lithocarpus</taxon>
    </lineage>
</organism>
<gene>
    <name evidence="2" type="ORF">SO802_015592</name>
</gene>
<evidence type="ECO:0000313" key="2">
    <source>
        <dbReference type="EMBL" id="KAL0001811.1"/>
    </source>
</evidence>
<evidence type="ECO:0000313" key="3">
    <source>
        <dbReference type="Proteomes" id="UP001459277"/>
    </source>
</evidence>
<keyword evidence="3" id="KW-1185">Reference proteome</keyword>
<dbReference type="AlphaFoldDB" id="A0AAW2CUL4"/>
<accession>A0AAW2CUL4</accession>
<sequence length="124" mass="14155">MKTQDRLKVLEKDITTKKAFSKLKDKQIEEALVKIREVGAVVVEKFKDSDEYSEKICDYYVEDFDLFRKYLAKHHPKLDFSKLDVEDVEKEILADHPSKATAENSGAKEEAAKAPVDPSSSNFS</sequence>
<dbReference type="Proteomes" id="UP001459277">
    <property type="component" value="Unassembled WGS sequence"/>
</dbReference>
<evidence type="ECO:0000256" key="1">
    <source>
        <dbReference type="SAM" id="MobiDB-lite"/>
    </source>
</evidence>
<name>A0AAW2CUL4_9ROSI</name>
<comment type="caution">
    <text evidence="2">The sequence shown here is derived from an EMBL/GenBank/DDBJ whole genome shotgun (WGS) entry which is preliminary data.</text>
</comment>
<protein>
    <submittedName>
        <fullName evidence="2">Uncharacterized protein</fullName>
    </submittedName>
</protein>